<keyword evidence="10 21" id="KW-0560">Oxidoreductase</keyword>
<comment type="similarity">
    <text evidence="3">Belongs to the glutamate synthase family.</text>
</comment>
<gene>
    <name evidence="21" type="primary">gltB</name>
    <name evidence="21" type="ORF">JAN5088_02057</name>
</gene>
<evidence type="ECO:0000259" key="20">
    <source>
        <dbReference type="PROSITE" id="PS51278"/>
    </source>
</evidence>
<protein>
    <recommendedName>
        <fullName evidence="17">Glutamate synthase [NADPH] large chain</fullName>
        <ecNumber evidence="4">1.4.1.13</ecNumber>
    </recommendedName>
    <alternativeName>
        <fullName evidence="18">Glutamate synthase subunit alpha</fullName>
    </alternativeName>
</protein>
<dbReference type="GO" id="GO:0004355">
    <property type="term" value="F:glutamate synthase (NADPH) activity"/>
    <property type="evidence" value="ECO:0007669"/>
    <property type="project" value="UniProtKB-EC"/>
</dbReference>
<dbReference type="PANTHER" id="PTHR11938:SF133">
    <property type="entry name" value="GLUTAMATE SYNTHASE (NADH)"/>
    <property type="match status" value="1"/>
</dbReference>
<keyword evidence="11" id="KW-0408">Iron</keyword>
<dbReference type="InterPro" id="IPR013785">
    <property type="entry name" value="Aldolase_TIM"/>
</dbReference>
<dbReference type="GO" id="GO:0051538">
    <property type="term" value="F:3 iron, 4 sulfur cluster binding"/>
    <property type="evidence" value="ECO:0007669"/>
    <property type="project" value="UniProtKB-KW"/>
</dbReference>
<evidence type="ECO:0000256" key="6">
    <source>
        <dbReference type="ARBA" id="ARBA00022630"/>
    </source>
</evidence>
<keyword evidence="22" id="KW-1185">Reference proteome</keyword>
<dbReference type="InterPro" id="IPR002489">
    <property type="entry name" value="Glu_synth_asu_C"/>
</dbReference>
<dbReference type="Gene3D" id="3.60.20.10">
    <property type="entry name" value="Glutamine Phosphoribosylpyrophosphate, subunit 1, domain 1"/>
    <property type="match status" value="1"/>
</dbReference>
<comment type="pathway">
    <text evidence="15">Amino-acid biosynthesis; L-glutamate biosynthesis via GLT pathway; L-glutamate from 2-oxoglutarate and L-glutamine (NADP(+) route): step 1/1.</text>
</comment>
<dbReference type="CDD" id="cd02808">
    <property type="entry name" value="GltS_FMN"/>
    <property type="match status" value="1"/>
</dbReference>
<dbReference type="RefSeq" id="WP_055682705.1">
    <property type="nucleotide sequence ID" value="NZ_CXPG01000020.1"/>
</dbReference>
<dbReference type="GO" id="GO:0019676">
    <property type="term" value="P:ammonia assimilation cycle"/>
    <property type="evidence" value="ECO:0007669"/>
    <property type="project" value="TreeGrafter"/>
</dbReference>
<comment type="cofactor">
    <cofactor evidence="2">
        <name>[3Fe-4S] cluster</name>
        <dbReference type="ChEBI" id="CHEBI:21137"/>
    </cofactor>
</comment>
<dbReference type="Pfam" id="PF04898">
    <property type="entry name" value="Glu_syn_central"/>
    <property type="match status" value="1"/>
</dbReference>
<keyword evidence="8" id="KW-0479">Metal-binding</keyword>
<dbReference type="EMBL" id="CXPG01000020">
    <property type="protein sequence ID" value="CTQ33275.1"/>
    <property type="molecule type" value="Genomic_DNA"/>
</dbReference>
<dbReference type="NCBIfam" id="NF008730">
    <property type="entry name" value="PRK11750.1"/>
    <property type="match status" value="1"/>
</dbReference>
<dbReference type="GO" id="GO:0006537">
    <property type="term" value="P:glutamate biosynthetic process"/>
    <property type="evidence" value="ECO:0007669"/>
    <property type="project" value="UniProtKB-KW"/>
</dbReference>
<keyword evidence="9" id="KW-0315">Glutamine amidotransferase</keyword>
<dbReference type="InterPro" id="IPR017932">
    <property type="entry name" value="GATase_2_dom"/>
</dbReference>
<evidence type="ECO:0000256" key="11">
    <source>
        <dbReference type="ARBA" id="ARBA00023004"/>
    </source>
</evidence>
<dbReference type="PROSITE" id="PS51278">
    <property type="entry name" value="GATASE_TYPE_2"/>
    <property type="match status" value="1"/>
</dbReference>
<evidence type="ECO:0000256" key="19">
    <source>
        <dbReference type="SAM" id="MobiDB-lite"/>
    </source>
</evidence>
<dbReference type="STRING" id="282197.SAMN04488517_102105"/>
<dbReference type="InterPro" id="IPR050711">
    <property type="entry name" value="ET-N_metabolism_enzyme"/>
</dbReference>
<dbReference type="SUPFAM" id="SSF51395">
    <property type="entry name" value="FMN-linked oxidoreductases"/>
    <property type="match status" value="1"/>
</dbReference>
<evidence type="ECO:0000256" key="10">
    <source>
        <dbReference type="ARBA" id="ARBA00023002"/>
    </source>
</evidence>
<evidence type="ECO:0000256" key="13">
    <source>
        <dbReference type="ARBA" id="ARBA00023164"/>
    </source>
</evidence>
<dbReference type="GO" id="GO:0046872">
    <property type="term" value="F:metal ion binding"/>
    <property type="evidence" value="ECO:0007669"/>
    <property type="project" value="UniProtKB-KW"/>
</dbReference>
<evidence type="ECO:0000313" key="21">
    <source>
        <dbReference type="EMBL" id="CTQ33275.1"/>
    </source>
</evidence>
<dbReference type="EC" id="1.4.1.13" evidence="4"/>
<comment type="cofactor">
    <cofactor evidence="1">
        <name>FMN</name>
        <dbReference type="ChEBI" id="CHEBI:58210"/>
    </cofactor>
</comment>
<evidence type="ECO:0000256" key="3">
    <source>
        <dbReference type="ARBA" id="ARBA00009716"/>
    </source>
</evidence>
<sequence length="1512" mass="163944">MTHYFTDAERAEVERRRAMADASLYHEESEHSSCGVGLVVNVDGRRSRRVVEAGIAALKAIWHRGAVDADGMTGDGAGIHVQIPVEFFRDQIRRTGHEPKAGVRIAVGQVFLPRDNFAAQEVCRTIVESEVLRMGHHIYGWRHVPVNIECLGEKANATRPEIEQILISNAKDVDEDTFERELYVIRRRIEKAAIAAQVGGLYLASLSCRGVIYKGMMLAEQVAEFYPDLKDERFESAFAIYHQRYSTNTFPQWWLAQPFRMLAHNGEINTLKGNVNWMRSHEIRMASATFGDLAEDIKPIVPKGASDSAALDSVFEVMVRAGRSAPMAKTMLVPESWSQSAVELPQAWRDMYSYCNAVMEPWDGPAALAMTDGRWVCAGLDRNGLRPMRYVLTGDGVLIAGSEAGMVPVDEATVVEKGALGPGQMIAVDMETGTLFRDAGIKDKLAADRPFGEWVERITDLEEVTKGVAEAAVHSGDELRSRQVAAGYSVEELEQILAPMAEDGKEALASMGDDTPAAVLSEQYRPLSHFFRQNFSQVTNPPIDSLREFRVMSLKTRFGNLKNVLDESGAQTEILVLESPFVGNAQFQAMFAHFEGSVTTIDCTFPAGAEPGALQAALERVRQEAEDAVRSGAGHLVLTDRMQGPDRVAMPMILATSAVHSWLTRKGLRTFCSVNVRSAECIDPHYFAVLIGCGATTVNPYLAQDSLADRIDRGLLDGTLDEAVARYRAAIDAGLLKIMAKMGISVVSSYRGGLNFEAVGLSRAMVAEYFPGMLSRISGIGVTGIQRKAEQVHAKGWRGVSNVLPIGGFYKQRRTGEKHAWEAQTMHMLQSACDRGSYELWKRYSTAMQANPPIHLRDLLAIKPKGDPIPIEEVESITSIRKRFVTPGMSLGALSPEAHKLLNVAMNRIGAKSDSGEGGEDPAHFVPEPNGDNPSAKIKQVASGRFGVTAEYLNHCEELEIKVAQGAKPGEGGQLPGMKVTDLIARLRHSTKGVTLISPPPHHDIYSIEDLAQLIYDLKQINPRAKVTVKLVASSGVGTIAAGVAKAKADVILISGHNGGTGASPATSIKYAGLPWEMGLTEAHQVLAMNKLRDRVTLRTDGGLRTGRDIVMAAMMGAEEYGIGTAALISMGCIMVRQCQSNTCPVGVCTQDPALRAKFTGTADKVVNLITFYAQEVREILAQIGARSLDEVIGRADLLTQVSRGSAHLDDLDLNPLLITVDGADRITYDRNRPRNAVLDTLDAQIVADAARFLDEGEKMQLSYAVQNTQRSVGTRTSSHIVSRFGMRNSLQPDHLTVKLQGSAGQSLGAFLAPGLKLEVSGDANDYVGKGLSGGMIVVRPSMESPLVASENTIIGNTVLYGATDGFLFAAGRTGERFAVRNSGAQVVIEGCGSNGCEYMTGGVAVILGRVGANFGAGMTGGMAYLYDPDGRAPALMNHETLVTCPVTHPHWEGQLRNLVERHAEETGSKLARRILSDWEGEVGNFLQICPKEMLPHLKVPLVVEAGAIPAE</sequence>
<dbReference type="Proteomes" id="UP000048908">
    <property type="component" value="Unassembled WGS sequence"/>
</dbReference>
<evidence type="ECO:0000256" key="14">
    <source>
        <dbReference type="ARBA" id="ARBA00023291"/>
    </source>
</evidence>
<evidence type="ECO:0000256" key="1">
    <source>
        <dbReference type="ARBA" id="ARBA00001917"/>
    </source>
</evidence>
<dbReference type="Pfam" id="PF00310">
    <property type="entry name" value="GATase_2"/>
    <property type="match status" value="1"/>
</dbReference>
<accession>A0A0M6XSU9</accession>
<evidence type="ECO:0000256" key="17">
    <source>
        <dbReference type="ARBA" id="ARBA00072108"/>
    </source>
</evidence>
<evidence type="ECO:0000256" key="8">
    <source>
        <dbReference type="ARBA" id="ARBA00022723"/>
    </source>
</evidence>
<reference evidence="21 22" key="1">
    <citation type="submission" date="2015-07" db="EMBL/GenBank/DDBJ databases">
        <authorList>
            <person name="Noorani M."/>
        </authorList>
    </citation>
    <scope>NUCLEOTIDE SEQUENCE [LARGE SCALE GENOMIC DNA]</scope>
    <source>
        <strain evidence="21 22">CECT 5088</strain>
    </source>
</reference>
<dbReference type="CDD" id="cd00982">
    <property type="entry name" value="gltB_C"/>
    <property type="match status" value="1"/>
</dbReference>
<dbReference type="FunFam" id="3.60.20.10:FF:000001">
    <property type="entry name" value="Glutamate synthase, large subunit"/>
    <property type="match status" value="1"/>
</dbReference>
<proteinExistence type="inferred from homology"/>
<keyword evidence="5" id="KW-0028">Amino-acid biosynthesis</keyword>
<evidence type="ECO:0000256" key="5">
    <source>
        <dbReference type="ARBA" id="ARBA00022605"/>
    </source>
</evidence>
<name>A0A0M6XSU9_9RHOB</name>
<dbReference type="PANTHER" id="PTHR11938">
    <property type="entry name" value="FAD NADPH DEHYDROGENASE/OXIDOREDUCTASE"/>
    <property type="match status" value="1"/>
</dbReference>
<keyword evidence="14" id="KW-0003">3Fe-4S</keyword>
<keyword evidence="7" id="KW-0288">FMN</keyword>
<dbReference type="InterPro" id="IPR029055">
    <property type="entry name" value="Ntn_hydrolases_N"/>
</dbReference>
<feature type="region of interest" description="Disordered" evidence="19">
    <location>
        <begin position="912"/>
        <end position="933"/>
    </location>
</feature>
<dbReference type="InterPro" id="IPR036485">
    <property type="entry name" value="Glu_synth_asu_C_sf"/>
</dbReference>
<keyword evidence="6" id="KW-0285">Flavoprotein</keyword>
<keyword evidence="12" id="KW-0411">Iron-sulfur</keyword>
<evidence type="ECO:0000256" key="12">
    <source>
        <dbReference type="ARBA" id="ARBA00023014"/>
    </source>
</evidence>
<dbReference type="SUPFAM" id="SSF56235">
    <property type="entry name" value="N-terminal nucleophile aminohydrolases (Ntn hydrolases)"/>
    <property type="match status" value="1"/>
</dbReference>
<dbReference type="Gene3D" id="2.160.20.60">
    <property type="entry name" value="Glutamate synthase, alpha subunit, C-terminal domain"/>
    <property type="match status" value="1"/>
</dbReference>
<evidence type="ECO:0000256" key="16">
    <source>
        <dbReference type="ARBA" id="ARBA00048151"/>
    </source>
</evidence>
<feature type="domain" description="Glutamine amidotransferase type-2" evidence="20">
    <location>
        <begin position="34"/>
        <end position="431"/>
    </location>
</feature>
<dbReference type="Pfam" id="PF01645">
    <property type="entry name" value="Glu_synthase"/>
    <property type="match status" value="1"/>
</dbReference>
<dbReference type="CDD" id="cd00713">
    <property type="entry name" value="GltS"/>
    <property type="match status" value="1"/>
</dbReference>
<comment type="catalytic activity">
    <reaction evidence="16">
        <text>2 L-glutamate + NADP(+) = L-glutamine + 2-oxoglutarate + NADPH + H(+)</text>
        <dbReference type="Rhea" id="RHEA:15501"/>
        <dbReference type="ChEBI" id="CHEBI:15378"/>
        <dbReference type="ChEBI" id="CHEBI:16810"/>
        <dbReference type="ChEBI" id="CHEBI:29985"/>
        <dbReference type="ChEBI" id="CHEBI:57783"/>
        <dbReference type="ChEBI" id="CHEBI:58349"/>
        <dbReference type="ChEBI" id="CHEBI:58359"/>
        <dbReference type="EC" id="1.4.1.13"/>
    </reaction>
</comment>
<evidence type="ECO:0000256" key="2">
    <source>
        <dbReference type="ARBA" id="ARBA00001927"/>
    </source>
</evidence>
<evidence type="ECO:0000256" key="15">
    <source>
        <dbReference type="ARBA" id="ARBA00037898"/>
    </source>
</evidence>
<dbReference type="FunFam" id="3.20.20.70:FF:000097">
    <property type="entry name" value="Glutamate synthase, large subunit"/>
    <property type="match status" value="1"/>
</dbReference>
<evidence type="ECO:0000256" key="7">
    <source>
        <dbReference type="ARBA" id="ARBA00022643"/>
    </source>
</evidence>
<evidence type="ECO:0000256" key="4">
    <source>
        <dbReference type="ARBA" id="ARBA00012079"/>
    </source>
</evidence>
<evidence type="ECO:0000256" key="9">
    <source>
        <dbReference type="ARBA" id="ARBA00022962"/>
    </source>
</evidence>
<dbReference type="InterPro" id="IPR002932">
    <property type="entry name" value="Glu_synthdom"/>
</dbReference>
<organism evidence="21 22">
    <name type="scientific">Jannaschia rubra</name>
    <dbReference type="NCBI Taxonomy" id="282197"/>
    <lineage>
        <taxon>Bacteria</taxon>
        <taxon>Pseudomonadati</taxon>
        <taxon>Pseudomonadota</taxon>
        <taxon>Alphaproteobacteria</taxon>
        <taxon>Rhodobacterales</taxon>
        <taxon>Roseobacteraceae</taxon>
        <taxon>Jannaschia</taxon>
    </lineage>
</organism>
<dbReference type="InterPro" id="IPR006982">
    <property type="entry name" value="Glu_synth_centr_N"/>
</dbReference>
<dbReference type="Pfam" id="PF01493">
    <property type="entry name" value="GXGXG"/>
    <property type="match status" value="1"/>
</dbReference>
<keyword evidence="13" id="KW-0314">Glutamate biosynthesis</keyword>
<evidence type="ECO:0000313" key="22">
    <source>
        <dbReference type="Proteomes" id="UP000048908"/>
    </source>
</evidence>
<dbReference type="Gene3D" id="3.20.20.70">
    <property type="entry name" value="Aldolase class I"/>
    <property type="match status" value="2"/>
</dbReference>
<dbReference type="OrthoDB" id="9758182at2"/>
<evidence type="ECO:0000256" key="18">
    <source>
        <dbReference type="ARBA" id="ARBA00079921"/>
    </source>
</evidence>
<dbReference type="SUPFAM" id="SSF69336">
    <property type="entry name" value="Alpha subunit of glutamate synthase, C-terminal domain"/>
    <property type="match status" value="1"/>
</dbReference>